<dbReference type="Gene3D" id="1.25.40.10">
    <property type="entry name" value="Tetratricopeptide repeat domain"/>
    <property type="match status" value="6"/>
</dbReference>
<protein>
    <recommendedName>
        <fullName evidence="5">Pentatricopeptide repeat-containing protein</fullName>
    </recommendedName>
</protein>
<dbReference type="FunFam" id="1.25.40.10:FF:000353">
    <property type="entry name" value="Pentatricopeptide repeat-containing protein At4g39530"/>
    <property type="match status" value="1"/>
</dbReference>
<name>A0A2G5E3V2_AQUCA</name>
<sequence>MNELKQGRIVHGLSLKDGMDSDCFLCNAFIDMYAKCGDLNSAECVFECMDYRDSSSWNSMMSGCVYNGYTEKCLSYFKDMGLFCGDVRADNLSISCTISACSSLGVLHCGQTIHGFAIKLGYEETTHISVGNTLISLYLQCGETEDAECVFRGLIHKDDVVSWNSMIRGFAIQSMILEAFSLLYEMQLTRSVHPDSVTLISILPLCAEFNLLYEGKSVHGFIIRRGMRFDLSLKNSIMDMYCKCHNHKAAELLFTTTPGSDTVTWNTMIAGYSQNGCSIEAQALFQEFLCSGPPCNVLTLLAILSSCDSPEEFQFGKSIHSLQIKLGFSNNFLATNALMYMYSNCGDLVASLTLLQGISAVADVVSLNTVIVGCVQNGFCYEALKAFNQMRSRSHIEPDSITLVSMLSACGELELVSEGRFLHGLALKSPTGSDVRVRNSLITMYSRFGDIEGATSVFTTTPYPNLCSWNCMISGFAQNKNGRSALELFHHLPYVPNEFTIVSIISASTQTGSLRHGKQIHCFVLRSGFLWNLFILTAFVDMYSKCGRLDVAIRIFKDLPEKSIASWNCMLSAYGFHGHGREAIKLFNELCESGARPTKSTFISLLSACSHSGLVEEGCLYYNLMSTGFGVEPTTEHHVCFVDLLGRAGRLAEAYKFIEGIQPQAELSVWGALLSACKYHGYVKMGEQVGEHIFKIDPENAGYYVSLFNIYAADGRWSDAMDVRRMFDNRMLRKAPGYSLIDVCSG</sequence>
<dbReference type="NCBIfam" id="TIGR00756">
    <property type="entry name" value="PPR"/>
    <property type="match status" value="6"/>
</dbReference>
<organism evidence="3 4">
    <name type="scientific">Aquilegia coerulea</name>
    <name type="common">Rocky mountain columbine</name>
    <dbReference type="NCBI Taxonomy" id="218851"/>
    <lineage>
        <taxon>Eukaryota</taxon>
        <taxon>Viridiplantae</taxon>
        <taxon>Streptophyta</taxon>
        <taxon>Embryophyta</taxon>
        <taxon>Tracheophyta</taxon>
        <taxon>Spermatophyta</taxon>
        <taxon>Magnoliopsida</taxon>
        <taxon>Ranunculales</taxon>
        <taxon>Ranunculaceae</taxon>
        <taxon>Thalictroideae</taxon>
        <taxon>Aquilegia</taxon>
    </lineage>
</organism>
<keyword evidence="1" id="KW-0677">Repeat</keyword>
<dbReference type="FunFam" id="1.25.40.10:FF:000975">
    <property type="entry name" value="Pentatricopeptide repeat-containing protein"/>
    <property type="match status" value="1"/>
</dbReference>
<reference evidence="3 4" key="1">
    <citation type="submission" date="2017-09" db="EMBL/GenBank/DDBJ databases">
        <title>WGS assembly of Aquilegia coerulea Goldsmith.</title>
        <authorList>
            <person name="Hodges S."/>
            <person name="Kramer E."/>
            <person name="Nordborg M."/>
            <person name="Tomkins J."/>
            <person name="Borevitz J."/>
            <person name="Derieg N."/>
            <person name="Yan J."/>
            <person name="Mihaltcheva S."/>
            <person name="Hayes R.D."/>
            <person name="Rokhsar D."/>
        </authorList>
    </citation>
    <scope>NUCLEOTIDE SEQUENCE [LARGE SCALE GENOMIC DNA]</scope>
    <source>
        <strain evidence="4">cv. Goldsmith</strain>
    </source>
</reference>
<dbReference type="FunCoup" id="A0A2G5E3V2">
    <property type="interactions" value="9"/>
</dbReference>
<dbReference type="FunFam" id="1.25.40.10:FF:000073">
    <property type="entry name" value="Pentatricopeptide repeat-containing protein chloroplastic"/>
    <property type="match status" value="1"/>
</dbReference>
<dbReference type="PANTHER" id="PTHR24015:SF1991">
    <property type="entry name" value="OS01G0938000 PROTEIN"/>
    <property type="match status" value="1"/>
</dbReference>
<evidence type="ECO:0000313" key="4">
    <source>
        <dbReference type="Proteomes" id="UP000230069"/>
    </source>
</evidence>
<feature type="repeat" description="PPR" evidence="2">
    <location>
        <begin position="159"/>
        <end position="194"/>
    </location>
</feature>
<evidence type="ECO:0000256" key="1">
    <source>
        <dbReference type="ARBA" id="ARBA00022737"/>
    </source>
</evidence>
<feature type="repeat" description="PPR" evidence="2">
    <location>
        <begin position="261"/>
        <end position="295"/>
    </location>
</feature>
<proteinExistence type="predicted"/>
<dbReference type="Proteomes" id="UP000230069">
    <property type="component" value="Unassembled WGS sequence"/>
</dbReference>
<dbReference type="InParanoid" id="A0A2G5E3V2"/>
<gene>
    <name evidence="3" type="ORF">AQUCO_01300871v1</name>
</gene>
<dbReference type="GO" id="GO:0003723">
    <property type="term" value="F:RNA binding"/>
    <property type="evidence" value="ECO:0007669"/>
    <property type="project" value="InterPro"/>
</dbReference>
<dbReference type="GO" id="GO:0009451">
    <property type="term" value="P:RNA modification"/>
    <property type="evidence" value="ECO:0007669"/>
    <property type="project" value="InterPro"/>
</dbReference>
<dbReference type="PANTHER" id="PTHR24015">
    <property type="entry name" value="OS07G0578800 PROTEIN-RELATED"/>
    <property type="match status" value="1"/>
</dbReference>
<dbReference type="AlphaFoldDB" id="A0A2G5E3V2"/>
<evidence type="ECO:0008006" key="5">
    <source>
        <dbReference type="Google" id="ProtNLM"/>
    </source>
</evidence>
<evidence type="ECO:0000313" key="3">
    <source>
        <dbReference type="EMBL" id="PIA50424.1"/>
    </source>
</evidence>
<dbReference type="InterPro" id="IPR011990">
    <property type="entry name" value="TPR-like_helical_dom_sf"/>
</dbReference>
<keyword evidence="4" id="KW-1185">Reference proteome</keyword>
<dbReference type="Pfam" id="PF20431">
    <property type="entry name" value="E_motif"/>
    <property type="match status" value="1"/>
</dbReference>
<dbReference type="STRING" id="218851.A0A2G5E3V2"/>
<feature type="repeat" description="PPR" evidence="2">
    <location>
        <begin position="363"/>
        <end position="397"/>
    </location>
</feature>
<dbReference type="EMBL" id="KZ305030">
    <property type="protein sequence ID" value="PIA50424.1"/>
    <property type="molecule type" value="Genomic_DNA"/>
</dbReference>
<dbReference type="InterPro" id="IPR002885">
    <property type="entry name" value="PPR_rpt"/>
</dbReference>
<dbReference type="Pfam" id="PF13041">
    <property type="entry name" value="PPR_2"/>
    <property type="match status" value="2"/>
</dbReference>
<dbReference type="InterPro" id="IPR046848">
    <property type="entry name" value="E_motif"/>
</dbReference>
<feature type="repeat" description="PPR" evidence="2">
    <location>
        <begin position="563"/>
        <end position="597"/>
    </location>
</feature>
<evidence type="ECO:0000256" key="2">
    <source>
        <dbReference type="PROSITE-ProRule" id="PRU00708"/>
    </source>
</evidence>
<accession>A0A2G5E3V2</accession>
<dbReference type="PROSITE" id="PS51375">
    <property type="entry name" value="PPR"/>
    <property type="match status" value="4"/>
</dbReference>
<dbReference type="Pfam" id="PF01535">
    <property type="entry name" value="PPR"/>
    <property type="match status" value="7"/>
</dbReference>
<dbReference type="InterPro" id="IPR046960">
    <property type="entry name" value="PPR_At4g14850-like_plant"/>
</dbReference>
<dbReference type="OrthoDB" id="732433at2759"/>